<name>A0A1S1V9T7_9FIRM</name>
<reference evidence="2 3" key="1">
    <citation type="submission" date="2016-09" db="EMBL/GenBank/DDBJ databases">
        <title>Genome sequence of Eubacterium angustum.</title>
        <authorList>
            <person name="Poehlein A."/>
            <person name="Daniel R."/>
        </authorList>
    </citation>
    <scope>NUCLEOTIDE SEQUENCE [LARGE SCALE GENOMIC DNA]</scope>
    <source>
        <strain evidence="2 3">DSM 1989</strain>
    </source>
</reference>
<accession>A0A1S1V9T7</accession>
<keyword evidence="1" id="KW-0812">Transmembrane</keyword>
<keyword evidence="1" id="KW-0472">Membrane</keyword>
<organism evidence="2 3">
    <name type="scientific">Andreesenia angusta</name>
    <dbReference type="NCBI Taxonomy" id="39480"/>
    <lineage>
        <taxon>Bacteria</taxon>
        <taxon>Bacillati</taxon>
        <taxon>Bacillota</taxon>
        <taxon>Tissierellia</taxon>
        <taxon>Tissierellales</taxon>
        <taxon>Gottschalkiaceae</taxon>
        <taxon>Andreesenia</taxon>
    </lineage>
</organism>
<evidence type="ECO:0000313" key="3">
    <source>
        <dbReference type="Proteomes" id="UP000180254"/>
    </source>
</evidence>
<proteinExistence type="predicted"/>
<feature type="transmembrane region" description="Helical" evidence="1">
    <location>
        <begin position="7"/>
        <end position="32"/>
    </location>
</feature>
<dbReference type="InterPro" id="IPR021354">
    <property type="entry name" value="DUF2975"/>
</dbReference>
<feature type="transmembrane region" description="Helical" evidence="1">
    <location>
        <begin position="91"/>
        <end position="112"/>
    </location>
</feature>
<dbReference type="Pfam" id="PF11188">
    <property type="entry name" value="DUF2975"/>
    <property type="match status" value="1"/>
</dbReference>
<gene>
    <name evidence="2" type="ORF">EUAN_02120</name>
</gene>
<dbReference type="OrthoDB" id="1100174at2"/>
<dbReference type="RefSeq" id="WP_071060761.1">
    <property type="nucleotide sequence ID" value="NZ_MKIE01000001.1"/>
</dbReference>
<evidence type="ECO:0008006" key="4">
    <source>
        <dbReference type="Google" id="ProtNLM"/>
    </source>
</evidence>
<dbReference type="AlphaFoldDB" id="A0A1S1V9T7"/>
<evidence type="ECO:0000256" key="1">
    <source>
        <dbReference type="SAM" id="Phobius"/>
    </source>
</evidence>
<comment type="caution">
    <text evidence="2">The sequence shown here is derived from an EMBL/GenBank/DDBJ whole genome shotgun (WGS) entry which is preliminary data.</text>
</comment>
<sequence>MKLKSTLFLKLAVVSIGAPVFALCIFLIFWIAKQVANSGSGPEYYLYPILGSMLISAVPFFIALFKAFRLLNYIDRDLAFSKLSVDALKSIKLCAAVISGLYFVSMPFFYILGELDDAPGVILMGMTLTFASAVVAVFAAVLQRLLEEAVYLKSEHDFTI</sequence>
<protein>
    <recommendedName>
        <fullName evidence="4">DUF2975 domain-containing protein</fullName>
    </recommendedName>
</protein>
<dbReference type="Proteomes" id="UP000180254">
    <property type="component" value="Unassembled WGS sequence"/>
</dbReference>
<feature type="transmembrane region" description="Helical" evidence="1">
    <location>
        <begin position="44"/>
        <end position="71"/>
    </location>
</feature>
<dbReference type="EMBL" id="MKIE01000001">
    <property type="protein sequence ID" value="OHW63348.1"/>
    <property type="molecule type" value="Genomic_DNA"/>
</dbReference>
<dbReference type="STRING" id="39480.EUAN_02120"/>
<keyword evidence="1" id="KW-1133">Transmembrane helix</keyword>
<evidence type="ECO:0000313" key="2">
    <source>
        <dbReference type="EMBL" id="OHW63348.1"/>
    </source>
</evidence>
<feature type="transmembrane region" description="Helical" evidence="1">
    <location>
        <begin position="118"/>
        <end position="142"/>
    </location>
</feature>
<keyword evidence="3" id="KW-1185">Reference proteome</keyword>